<feature type="compositionally biased region" description="Polar residues" evidence="16">
    <location>
        <begin position="170"/>
        <end position="180"/>
    </location>
</feature>
<evidence type="ECO:0000256" key="2">
    <source>
        <dbReference type="ARBA" id="ARBA00004496"/>
    </source>
</evidence>
<feature type="compositionally biased region" description="Gly residues" evidence="16">
    <location>
        <begin position="878"/>
        <end position="891"/>
    </location>
</feature>
<dbReference type="GO" id="GO:0005634">
    <property type="term" value="C:nucleus"/>
    <property type="evidence" value="ECO:0007669"/>
    <property type="project" value="UniProtKB-SubCell"/>
</dbReference>
<name>A0A409W7N9_9AGAR</name>
<proteinExistence type="inferred from homology"/>
<gene>
    <name evidence="18" type="ORF">CVT26_007920</name>
</gene>
<evidence type="ECO:0000256" key="11">
    <source>
        <dbReference type="ARBA" id="ARBA00022843"/>
    </source>
</evidence>
<feature type="region of interest" description="Disordered" evidence="16">
    <location>
        <begin position="787"/>
        <end position="853"/>
    </location>
</feature>
<keyword evidence="15" id="KW-0539">Nucleus</keyword>
<dbReference type="GO" id="GO:0005737">
    <property type="term" value="C:cytoplasm"/>
    <property type="evidence" value="ECO:0007669"/>
    <property type="project" value="UniProtKB-SubCell"/>
</dbReference>
<dbReference type="PROSITE" id="PS51140">
    <property type="entry name" value="CUE"/>
    <property type="match status" value="1"/>
</dbReference>
<feature type="region of interest" description="Disordered" evidence="16">
    <location>
        <begin position="1"/>
        <end position="25"/>
    </location>
</feature>
<evidence type="ECO:0000313" key="18">
    <source>
        <dbReference type="EMBL" id="PPQ74524.1"/>
    </source>
</evidence>
<feature type="region of interest" description="Disordered" evidence="16">
    <location>
        <begin position="424"/>
        <end position="619"/>
    </location>
</feature>
<dbReference type="CDD" id="cd14368">
    <property type="entry name" value="CUE_DEF1_like"/>
    <property type="match status" value="1"/>
</dbReference>
<feature type="domain" description="CUE" evidence="17">
    <location>
        <begin position="21"/>
        <end position="64"/>
    </location>
</feature>
<feature type="compositionally biased region" description="Low complexity" evidence="16">
    <location>
        <begin position="737"/>
        <end position="747"/>
    </location>
</feature>
<dbReference type="PANTHER" id="PTHR16308:SF13">
    <property type="entry name" value="PROTEIN LINGERER"/>
    <property type="match status" value="1"/>
</dbReference>
<sequence length="1013" mass="105226">MSQYKSAIRSQQHHDASDTQKYRSEARQLQEMFPTWTNDDLLSLLNDVGGDLHTAANRITEGTVEQWGEVSRKKDKKAPITGPASKPSVSTRGGPAESRGTRGGRGGRGGGPGRGGAITRGRGGPPRGGANGHIARTESPRPASAVNGHAADSTKAPAAADESAKHESSDQPNGTSTSSAWGEVAQPEAQPAPTATITGTPSAWGAKEPASTVQASHAVKQASKPATSKLSWAQIARPQEKPAPPPAPAPSQPPPQPAVVPPPSAPEPEAPAESKESGWEEPTTVEAPTWDDEPQKQPAAAEAWPPSAEPPSEPAQVETPPVLAAQELSKPEPVEEPTPAPEPLVEPKVDVKMASPAPVAAQPATLTSQTAGAAATPSPKLSARPAAVSHRSSARHKVTDQPVTMPLSFGTGIEKVGMQFGSLSLAGDGSVTVQPEPEAVPAASEPASPPASQAKAQPEAAPAPPATAPASSTSLTSVFQQQQAQQPQQPAQPPALPAQAQSTTPHHTIPTSISQPIPPSQTAAAAASPLQPFAQQQNAQQQPSLVNNTHHQQQQQQQQQHHQQPPNLHQQPQHLPHLPQQLQQNHSTHHSYTQHGLPTHIDPSQSAQGPGQQPLPNATHSNYFRQVEAASSVPYFHTPTPPAAQSQESTYGSFGLGAQAQHQQPSHLGAFASSDYGYPENSRAFYDSYGQQSTFGGRNPLGHDESKGMPAQQPSNANLPPSSAQGPQQHGSQATNQPQPAAGQGPQQYPPPLPYYYTHAYPQNQYYGSPYSSGYVPQPFVKYPTMFQPGPPGPGSAANPAAKQPAGNVGVQPQTNPYNQGLYQQAGYDDYQPHPHHSQHQHQHTHSLGLTQGAVGVGSGEYGKQLYGAGGQGGMQGFMGLGGQTGSGGAGPASNTGPRSATSPEAAYKPYASKDVSSSTSRGAPVQQGGQGQGQPQSQSQGPAGQGGPQGQSFYGGNRFGSGVGAAGSGSVGGAPQQAGHHQQGGPHLGYPQGGTEPNFYGYQPRQQQGYWQ</sequence>
<feature type="compositionally biased region" description="Low complexity" evidence="16">
    <location>
        <begin position="974"/>
        <end position="995"/>
    </location>
</feature>
<dbReference type="STRING" id="231916.A0A409W7N9"/>
<dbReference type="InterPro" id="IPR051833">
    <property type="entry name" value="TC-DDR_regulator"/>
</dbReference>
<keyword evidence="8" id="KW-0597">Phosphoprotein</keyword>
<dbReference type="Pfam" id="PF02845">
    <property type="entry name" value="CUE"/>
    <property type="match status" value="1"/>
</dbReference>
<evidence type="ECO:0000256" key="8">
    <source>
        <dbReference type="ARBA" id="ARBA00022553"/>
    </source>
</evidence>
<protein>
    <recommendedName>
        <fullName evidence="5">RNA polymerase II degradation factor 1</fullName>
    </recommendedName>
</protein>
<dbReference type="AlphaFoldDB" id="A0A409W7N9"/>
<keyword evidence="13" id="KW-0238">DNA-binding</keyword>
<feature type="compositionally biased region" description="Polar residues" evidence="16">
    <location>
        <begin position="811"/>
        <end position="823"/>
    </location>
</feature>
<evidence type="ECO:0000256" key="16">
    <source>
        <dbReference type="SAM" id="MobiDB-lite"/>
    </source>
</evidence>
<feature type="compositionally biased region" description="Polar residues" evidence="16">
    <location>
        <begin position="712"/>
        <end position="736"/>
    </location>
</feature>
<feature type="region of interest" description="Disordered" evidence="16">
    <location>
        <begin position="878"/>
        <end position="1013"/>
    </location>
</feature>
<feature type="compositionally biased region" description="Low complexity" evidence="16">
    <location>
        <begin position="508"/>
        <end position="543"/>
    </location>
</feature>
<feature type="compositionally biased region" description="Polar residues" evidence="16">
    <location>
        <begin position="893"/>
        <end position="903"/>
    </location>
</feature>
<feature type="compositionally biased region" description="Low complexity" evidence="16">
    <location>
        <begin position="150"/>
        <end position="160"/>
    </location>
</feature>
<comment type="similarity">
    <text evidence="4">Belongs to the DEF1 family.</text>
</comment>
<dbReference type="InParanoid" id="A0A409W7N9"/>
<reference evidence="18 19" key="1">
    <citation type="journal article" date="2018" name="Evol. Lett.">
        <title>Horizontal gene cluster transfer increased hallucinogenic mushroom diversity.</title>
        <authorList>
            <person name="Reynolds H.T."/>
            <person name="Vijayakumar V."/>
            <person name="Gluck-Thaler E."/>
            <person name="Korotkin H.B."/>
            <person name="Matheny P.B."/>
            <person name="Slot J.C."/>
        </authorList>
    </citation>
    <scope>NUCLEOTIDE SEQUENCE [LARGE SCALE GENOMIC DNA]</scope>
    <source>
        <strain evidence="18 19">SRW20</strain>
    </source>
</reference>
<keyword evidence="19" id="KW-1185">Reference proteome</keyword>
<comment type="caution">
    <text evidence="18">The sequence shown here is derived from an EMBL/GenBank/DDBJ whole genome shotgun (WGS) entry which is preliminary data.</text>
</comment>
<dbReference type="InterPro" id="IPR003892">
    <property type="entry name" value="CUE"/>
</dbReference>
<feature type="compositionally biased region" description="Gly residues" evidence="16">
    <location>
        <begin position="958"/>
        <end position="973"/>
    </location>
</feature>
<dbReference type="GO" id="GO:0000781">
    <property type="term" value="C:chromosome, telomeric region"/>
    <property type="evidence" value="ECO:0007669"/>
    <property type="project" value="UniProtKB-SubCell"/>
</dbReference>
<dbReference type="GO" id="GO:0043130">
    <property type="term" value="F:ubiquitin binding"/>
    <property type="evidence" value="ECO:0007669"/>
    <property type="project" value="InterPro"/>
</dbReference>
<feature type="compositionally biased region" description="Low complexity" evidence="16">
    <location>
        <begin position="468"/>
        <end position="489"/>
    </location>
</feature>
<keyword evidence="12" id="KW-0779">Telomere</keyword>
<feature type="compositionally biased region" description="Gly residues" evidence="16">
    <location>
        <begin position="101"/>
        <end position="131"/>
    </location>
</feature>
<dbReference type="EMBL" id="NHYE01005334">
    <property type="protein sequence ID" value="PPQ74524.1"/>
    <property type="molecule type" value="Genomic_DNA"/>
</dbReference>
<dbReference type="GO" id="GO:0003677">
    <property type="term" value="F:DNA binding"/>
    <property type="evidence" value="ECO:0007669"/>
    <property type="project" value="UniProtKB-KW"/>
</dbReference>
<evidence type="ECO:0000313" key="19">
    <source>
        <dbReference type="Proteomes" id="UP000284706"/>
    </source>
</evidence>
<keyword evidence="11" id="KW-0832">Ubl conjugation</keyword>
<evidence type="ECO:0000256" key="5">
    <source>
        <dbReference type="ARBA" id="ARBA00020536"/>
    </source>
</evidence>
<feature type="compositionally biased region" description="Low complexity" evidence="16">
    <location>
        <begin position="603"/>
        <end position="616"/>
    </location>
</feature>
<evidence type="ECO:0000256" key="12">
    <source>
        <dbReference type="ARBA" id="ARBA00022895"/>
    </source>
</evidence>
<feature type="compositionally biased region" description="Low complexity" evidence="16">
    <location>
        <begin position="550"/>
        <end position="586"/>
    </location>
</feature>
<feature type="compositionally biased region" description="Low complexity" evidence="16">
    <location>
        <begin position="934"/>
        <end position="943"/>
    </location>
</feature>
<evidence type="ECO:0000256" key="9">
    <source>
        <dbReference type="ARBA" id="ARBA00022763"/>
    </source>
</evidence>
<evidence type="ECO:0000259" key="17">
    <source>
        <dbReference type="PROSITE" id="PS51140"/>
    </source>
</evidence>
<comment type="subcellular location">
    <subcellularLocation>
        <location evidence="3">Chromosome</location>
        <location evidence="3">Telomere</location>
    </subcellularLocation>
    <subcellularLocation>
        <location evidence="2">Cytoplasm</location>
    </subcellularLocation>
    <subcellularLocation>
        <location evidence="1">Nucleus</location>
    </subcellularLocation>
</comment>
<feature type="compositionally biased region" description="Pro residues" evidence="16">
    <location>
        <begin position="241"/>
        <end position="269"/>
    </location>
</feature>
<keyword evidence="10" id="KW-0833">Ubl conjugation pathway</keyword>
<keyword evidence="6" id="KW-0158">Chromosome</keyword>
<evidence type="ECO:0000256" key="13">
    <source>
        <dbReference type="ARBA" id="ARBA00023125"/>
    </source>
</evidence>
<evidence type="ECO:0000256" key="14">
    <source>
        <dbReference type="ARBA" id="ARBA00023204"/>
    </source>
</evidence>
<evidence type="ECO:0000256" key="4">
    <source>
        <dbReference type="ARBA" id="ARBA00005491"/>
    </source>
</evidence>
<feature type="region of interest" description="Disordered" evidence="16">
    <location>
        <begin position="688"/>
        <end position="756"/>
    </location>
</feature>
<keyword evidence="7" id="KW-0963">Cytoplasm</keyword>
<feature type="compositionally biased region" description="Low complexity" evidence="16">
    <location>
        <begin position="185"/>
        <end position="196"/>
    </location>
</feature>
<feature type="compositionally biased region" description="Polar residues" evidence="16">
    <location>
        <begin position="1"/>
        <end position="10"/>
    </location>
</feature>
<evidence type="ECO:0000256" key="7">
    <source>
        <dbReference type="ARBA" id="ARBA00022490"/>
    </source>
</evidence>
<dbReference type="Proteomes" id="UP000284706">
    <property type="component" value="Unassembled WGS sequence"/>
</dbReference>
<dbReference type="GO" id="GO:0006281">
    <property type="term" value="P:DNA repair"/>
    <property type="evidence" value="ECO:0007669"/>
    <property type="project" value="UniProtKB-KW"/>
</dbReference>
<evidence type="ECO:0000256" key="15">
    <source>
        <dbReference type="ARBA" id="ARBA00023242"/>
    </source>
</evidence>
<feature type="region of interest" description="Disordered" evidence="16">
    <location>
        <begin position="66"/>
        <end position="409"/>
    </location>
</feature>
<dbReference type="FunCoup" id="A0A409W7N9">
    <property type="interactions" value="133"/>
</dbReference>
<keyword evidence="9" id="KW-0227">DNA damage</keyword>
<evidence type="ECO:0000256" key="3">
    <source>
        <dbReference type="ARBA" id="ARBA00004574"/>
    </source>
</evidence>
<feature type="compositionally biased region" description="Basic and acidic residues" evidence="16">
    <location>
        <begin position="12"/>
        <end position="25"/>
    </location>
</feature>
<evidence type="ECO:0000256" key="10">
    <source>
        <dbReference type="ARBA" id="ARBA00022786"/>
    </source>
</evidence>
<dbReference type="SUPFAM" id="SSF46934">
    <property type="entry name" value="UBA-like"/>
    <property type="match status" value="1"/>
</dbReference>
<evidence type="ECO:0000256" key="1">
    <source>
        <dbReference type="ARBA" id="ARBA00004123"/>
    </source>
</evidence>
<keyword evidence="14" id="KW-0234">DNA repair</keyword>
<dbReference type="OrthoDB" id="5396806at2759"/>
<dbReference type="InterPro" id="IPR009060">
    <property type="entry name" value="UBA-like_sf"/>
</dbReference>
<dbReference type="PANTHER" id="PTHR16308">
    <property type="entry name" value="UBIQUITIN ASSOCIATED PROTEIN 2-LIKE/LINGERER"/>
    <property type="match status" value="1"/>
</dbReference>
<feature type="compositionally biased region" description="Basic residues" evidence="16">
    <location>
        <begin position="834"/>
        <end position="845"/>
    </location>
</feature>
<accession>A0A409W7N9</accession>
<organism evidence="18 19">
    <name type="scientific">Gymnopilus dilepis</name>
    <dbReference type="NCBI Taxonomy" id="231916"/>
    <lineage>
        <taxon>Eukaryota</taxon>
        <taxon>Fungi</taxon>
        <taxon>Dikarya</taxon>
        <taxon>Basidiomycota</taxon>
        <taxon>Agaricomycotina</taxon>
        <taxon>Agaricomycetes</taxon>
        <taxon>Agaricomycetidae</taxon>
        <taxon>Agaricales</taxon>
        <taxon>Agaricineae</taxon>
        <taxon>Hymenogastraceae</taxon>
        <taxon>Gymnopilus</taxon>
    </lineage>
</organism>
<evidence type="ECO:0000256" key="6">
    <source>
        <dbReference type="ARBA" id="ARBA00022454"/>
    </source>
</evidence>
<dbReference type="InterPro" id="IPR041803">
    <property type="entry name" value="DEF1_CUE"/>
</dbReference>
<feature type="compositionally biased region" description="Low complexity" evidence="16">
    <location>
        <begin position="431"/>
        <end position="460"/>
    </location>
</feature>